<protein>
    <submittedName>
        <fullName evidence="1">9665_t:CDS:1</fullName>
    </submittedName>
</protein>
<organism evidence="1 2">
    <name type="scientific">Ambispora leptoticha</name>
    <dbReference type="NCBI Taxonomy" id="144679"/>
    <lineage>
        <taxon>Eukaryota</taxon>
        <taxon>Fungi</taxon>
        <taxon>Fungi incertae sedis</taxon>
        <taxon>Mucoromycota</taxon>
        <taxon>Glomeromycotina</taxon>
        <taxon>Glomeromycetes</taxon>
        <taxon>Archaeosporales</taxon>
        <taxon>Ambisporaceae</taxon>
        <taxon>Ambispora</taxon>
    </lineage>
</organism>
<keyword evidence="2" id="KW-1185">Reference proteome</keyword>
<comment type="caution">
    <text evidence="1">The sequence shown here is derived from an EMBL/GenBank/DDBJ whole genome shotgun (WGS) entry which is preliminary data.</text>
</comment>
<evidence type="ECO:0000313" key="1">
    <source>
        <dbReference type="EMBL" id="CAG8444024.1"/>
    </source>
</evidence>
<reference evidence="1" key="1">
    <citation type="submission" date="2021-06" db="EMBL/GenBank/DDBJ databases">
        <authorList>
            <person name="Kallberg Y."/>
            <person name="Tangrot J."/>
            <person name="Rosling A."/>
        </authorList>
    </citation>
    <scope>NUCLEOTIDE SEQUENCE</scope>
    <source>
        <strain evidence="1">FL130A</strain>
    </source>
</reference>
<evidence type="ECO:0000313" key="2">
    <source>
        <dbReference type="Proteomes" id="UP000789508"/>
    </source>
</evidence>
<gene>
    <name evidence="1" type="ORF">ALEPTO_LOCUS541</name>
</gene>
<accession>A0A9N8VAR9</accession>
<name>A0A9N8VAR9_9GLOM</name>
<dbReference type="EMBL" id="CAJVPS010000037">
    <property type="protein sequence ID" value="CAG8444024.1"/>
    <property type="molecule type" value="Genomic_DNA"/>
</dbReference>
<proteinExistence type="predicted"/>
<dbReference type="Proteomes" id="UP000789508">
    <property type="component" value="Unassembled WGS sequence"/>
</dbReference>
<dbReference type="AlphaFoldDB" id="A0A9N8VAR9"/>
<sequence>MAQIWFETSSDLILILFMIKERLEFNVREQKVFFVNLTLKSAQLSALFVEQSKITNSYLAIIVANPPQ</sequence>